<accession>A0A068TZK1</accession>
<dbReference type="AlphaFoldDB" id="A0A068TZK1"/>
<dbReference type="PhylomeDB" id="A0A068TZK1"/>
<proteinExistence type="predicted"/>
<dbReference type="SUPFAM" id="SSF51197">
    <property type="entry name" value="Clavaminate synthase-like"/>
    <property type="match status" value="1"/>
</dbReference>
<gene>
    <name evidence="1" type="ORF">GSCOC_T00036575001</name>
</gene>
<reference evidence="2" key="1">
    <citation type="journal article" date="2014" name="Science">
        <title>The coffee genome provides insight into the convergent evolution of caffeine biosynthesis.</title>
        <authorList>
            <person name="Denoeud F."/>
            <person name="Carretero-Paulet L."/>
            <person name="Dereeper A."/>
            <person name="Droc G."/>
            <person name="Guyot R."/>
            <person name="Pietrella M."/>
            <person name="Zheng C."/>
            <person name="Alberti A."/>
            <person name="Anthony F."/>
            <person name="Aprea G."/>
            <person name="Aury J.M."/>
            <person name="Bento P."/>
            <person name="Bernard M."/>
            <person name="Bocs S."/>
            <person name="Campa C."/>
            <person name="Cenci A."/>
            <person name="Combes M.C."/>
            <person name="Crouzillat D."/>
            <person name="Da Silva C."/>
            <person name="Daddiego L."/>
            <person name="De Bellis F."/>
            <person name="Dussert S."/>
            <person name="Garsmeur O."/>
            <person name="Gayraud T."/>
            <person name="Guignon V."/>
            <person name="Jahn K."/>
            <person name="Jamilloux V."/>
            <person name="Joet T."/>
            <person name="Labadie K."/>
            <person name="Lan T."/>
            <person name="Leclercq J."/>
            <person name="Lepelley M."/>
            <person name="Leroy T."/>
            <person name="Li L.T."/>
            <person name="Librado P."/>
            <person name="Lopez L."/>
            <person name="Munoz A."/>
            <person name="Noel B."/>
            <person name="Pallavicini A."/>
            <person name="Perrotta G."/>
            <person name="Poncet V."/>
            <person name="Pot D."/>
            <person name="Priyono X."/>
            <person name="Rigoreau M."/>
            <person name="Rouard M."/>
            <person name="Rozas J."/>
            <person name="Tranchant-Dubreuil C."/>
            <person name="VanBuren R."/>
            <person name="Zhang Q."/>
            <person name="Andrade A.C."/>
            <person name="Argout X."/>
            <person name="Bertrand B."/>
            <person name="de Kochko A."/>
            <person name="Graziosi G."/>
            <person name="Henry R.J."/>
            <person name="Jayarama X."/>
            <person name="Ming R."/>
            <person name="Nagai C."/>
            <person name="Rounsley S."/>
            <person name="Sankoff D."/>
            <person name="Giuliano G."/>
            <person name="Albert V.A."/>
            <person name="Wincker P."/>
            <person name="Lashermes P."/>
        </authorList>
    </citation>
    <scope>NUCLEOTIDE SEQUENCE [LARGE SCALE GENOMIC DNA]</scope>
    <source>
        <strain evidence="2">cv. DH200-94</strain>
    </source>
</reference>
<dbReference type="InParanoid" id="A0A068TZK1"/>
<organism evidence="1 2">
    <name type="scientific">Coffea canephora</name>
    <name type="common">Robusta coffee</name>
    <dbReference type="NCBI Taxonomy" id="49390"/>
    <lineage>
        <taxon>Eukaryota</taxon>
        <taxon>Viridiplantae</taxon>
        <taxon>Streptophyta</taxon>
        <taxon>Embryophyta</taxon>
        <taxon>Tracheophyta</taxon>
        <taxon>Spermatophyta</taxon>
        <taxon>Magnoliopsida</taxon>
        <taxon>eudicotyledons</taxon>
        <taxon>Gunneridae</taxon>
        <taxon>Pentapetalae</taxon>
        <taxon>asterids</taxon>
        <taxon>lamiids</taxon>
        <taxon>Gentianales</taxon>
        <taxon>Rubiaceae</taxon>
        <taxon>Ixoroideae</taxon>
        <taxon>Gardenieae complex</taxon>
        <taxon>Bertiereae - Coffeeae clade</taxon>
        <taxon>Coffeeae</taxon>
        <taxon>Coffea</taxon>
    </lineage>
</organism>
<dbReference type="Proteomes" id="UP000295252">
    <property type="component" value="Chromosome IX"/>
</dbReference>
<dbReference type="Gramene" id="CDP01502">
    <property type="protein sequence ID" value="CDP01502"/>
    <property type="gene ID" value="GSCOC_T00036575001"/>
</dbReference>
<protein>
    <recommendedName>
        <fullName evidence="3">Isopenicillin N synthase-like Fe(2+) 2OG dioxygenase domain-containing protein</fullName>
    </recommendedName>
</protein>
<sequence>MGIIFQVIYDCTQSHRIEHKIAFIYIFYPTLPSFVCQIDLSSELVKVLSNNRLKSATHRVYRMEGTERDSFAFFYSLKPGKWVEPLPQFTTEIGEPPKYRGFLYDDYMQLRRRDYTDNQPDKYEDIARITYYAINA</sequence>
<evidence type="ECO:0008006" key="3">
    <source>
        <dbReference type="Google" id="ProtNLM"/>
    </source>
</evidence>
<keyword evidence="2" id="KW-1185">Reference proteome</keyword>
<dbReference type="InterPro" id="IPR027443">
    <property type="entry name" value="IPNS-like_sf"/>
</dbReference>
<name>A0A068TZK1_COFCA</name>
<dbReference type="Gene3D" id="2.60.120.330">
    <property type="entry name" value="B-lactam Antibiotic, Isopenicillin N Synthase, Chain"/>
    <property type="match status" value="1"/>
</dbReference>
<dbReference type="EMBL" id="HG739091">
    <property type="protein sequence ID" value="CDP01502.1"/>
    <property type="molecule type" value="Genomic_DNA"/>
</dbReference>
<evidence type="ECO:0000313" key="1">
    <source>
        <dbReference type="EMBL" id="CDP01502.1"/>
    </source>
</evidence>
<dbReference type="OMA" id="SHRIEHK"/>
<evidence type="ECO:0000313" key="2">
    <source>
        <dbReference type="Proteomes" id="UP000295252"/>
    </source>
</evidence>